<feature type="transmembrane region" description="Helical" evidence="5">
    <location>
        <begin position="6"/>
        <end position="27"/>
    </location>
</feature>
<evidence type="ECO:0000256" key="4">
    <source>
        <dbReference type="ARBA" id="ARBA00023136"/>
    </source>
</evidence>
<dbReference type="InterPro" id="IPR000537">
    <property type="entry name" value="UbiA_prenyltransferase"/>
</dbReference>
<feature type="transmembrane region" description="Helical" evidence="5">
    <location>
        <begin position="229"/>
        <end position="247"/>
    </location>
</feature>
<evidence type="ECO:0000256" key="2">
    <source>
        <dbReference type="ARBA" id="ARBA00022692"/>
    </source>
</evidence>
<feature type="transmembrane region" description="Helical" evidence="5">
    <location>
        <begin position="268"/>
        <end position="286"/>
    </location>
</feature>
<feature type="transmembrane region" description="Helical" evidence="5">
    <location>
        <begin position="126"/>
        <end position="149"/>
    </location>
</feature>
<proteinExistence type="predicted"/>
<keyword evidence="3 5" id="KW-1133">Transmembrane helix</keyword>
<dbReference type="GO" id="GO:0016020">
    <property type="term" value="C:membrane"/>
    <property type="evidence" value="ECO:0007669"/>
    <property type="project" value="UniProtKB-SubCell"/>
</dbReference>
<keyword evidence="4 5" id="KW-0472">Membrane</keyword>
<evidence type="ECO:0000256" key="1">
    <source>
        <dbReference type="ARBA" id="ARBA00004141"/>
    </source>
</evidence>
<feature type="transmembrane region" description="Helical" evidence="5">
    <location>
        <begin position="78"/>
        <end position="106"/>
    </location>
</feature>
<dbReference type="Pfam" id="PF01040">
    <property type="entry name" value="UbiA"/>
    <property type="match status" value="1"/>
</dbReference>
<evidence type="ECO:0000313" key="7">
    <source>
        <dbReference type="Proteomes" id="UP000184474"/>
    </source>
</evidence>
<accession>A0A1M6TXH7</accession>
<evidence type="ECO:0000256" key="5">
    <source>
        <dbReference type="SAM" id="Phobius"/>
    </source>
</evidence>
<dbReference type="RefSeq" id="WP_073124026.1">
    <property type="nucleotide sequence ID" value="NZ_FRAA01000006.1"/>
</dbReference>
<dbReference type="EMBL" id="FRAA01000006">
    <property type="protein sequence ID" value="SHK61639.1"/>
    <property type="molecule type" value="Genomic_DNA"/>
</dbReference>
<evidence type="ECO:0000256" key="3">
    <source>
        <dbReference type="ARBA" id="ARBA00022989"/>
    </source>
</evidence>
<evidence type="ECO:0000313" key="6">
    <source>
        <dbReference type="EMBL" id="SHK61639.1"/>
    </source>
</evidence>
<protein>
    <submittedName>
        <fullName evidence="6">1,4-dihydroxy-2-naphthoate octaprenyltransferase</fullName>
    </submittedName>
</protein>
<keyword evidence="7" id="KW-1185">Reference proteome</keyword>
<organism evidence="6 7">
    <name type="scientific">Reichenbachiella agariperforans</name>
    <dbReference type="NCBI Taxonomy" id="156994"/>
    <lineage>
        <taxon>Bacteria</taxon>
        <taxon>Pseudomonadati</taxon>
        <taxon>Bacteroidota</taxon>
        <taxon>Cytophagia</taxon>
        <taxon>Cytophagales</taxon>
        <taxon>Reichenbachiellaceae</taxon>
        <taxon>Reichenbachiella</taxon>
    </lineage>
</organism>
<dbReference type="AlphaFoldDB" id="A0A1M6TXH7"/>
<keyword evidence="6" id="KW-0808">Transferase</keyword>
<feature type="transmembrane region" description="Helical" evidence="5">
    <location>
        <begin position="161"/>
        <end position="178"/>
    </location>
</feature>
<feature type="transmembrane region" description="Helical" evidence="5">
    <location>
        <begin position="199"/>
        <end position="223"/>
    </location>
</feature>
<dbReference type="GO" id="GO:0016765">
    <property type="term" value="F:transferase activity, transferring alkyl or aryl (other than methyl) groups"/>
    <property type="evidence" value="ECO:0007669"/>
    <property type="project" value="InterPro"/>
</dbReference>
<dbReference type="Proteomes" id="UP000184474">
    <property type="component" value="Unassembled WGS sequence"/>
</dbReference>
<sequence length="289" mass="33383">MTKSTFLHLRFPFSFFLLPVFLFALAVTRSDQTFEVIWIFFILHFLIYPASNGYNSYFDKDEKSIGGLKEPPKTTLELYWWAMALDGLALVMGWVISWQFGVMLLIYGLVSKAYSHPAIRLKKMPVIGWLAAGIFQGYFTFLTVVLGLNDLGIGGLWEMQWQIPAVLSSLLLMGSYPMTQVYQHEEDSARGDRTISLRLGILGTFHFTGVFFFFSNMGFLTYFYCYFDWITAVAFQVSLLPVMGYFLSWYLKVRKDEHQANFEHTMRLNLISSLLLNVFFLGWYVLGEG</sequence>
<name>A0A1M6TXH7_REIAG</name>
<gene>
    <name evidence="6" type="ORF">SAMN04488028_106221</name>
</gene>
<comment type="subcellular location">
    <subcellularLocation>
        <location evidence="1">Membrane</location>
        <topology evidence="1">Multi-pass membrane protein</topology>
    </subcellularLocation>
</comment>
<reference evidence="7" key="1">
    <citation type="submission" date="2016-11" db="EMBL/GenBank/DDBJ databases">
        <authorList>
            <person name="Varghese N."/>
            <person name="Submissions S."/>
        </authorList>
    </citation>
    <scope>NUCLEOTIDE SEQUENCE [LARGE SCALE GENOMIC DNA]</scope>
    <source>
        <strain evidence="7">DSM 26134</strain>
    </source>
</reference>
<dbReference type="STRING" id="156994.SAMN04488028_106221"/>
<feature type="transmembrane region" description="Helical" evidence="5">
    <location>
        <begin position="34"/>
        <end position="51"/>
    </location>
</feature>
<keyword evidence="2 5" id="KW-0812">Transmembrane</keyword>